<evidence type="ECO:0000256" key="1">
    <source>
        <dbReference type="ARBA" id="ARBA00022485"/>
    </source>
</evidence>
<dbReference type="EMBL" id="NEVQ01000001">
    <property type="protein sequence ID" value="OZI67844.1"/>
    <property type="molecule type" value="Genomic_DNA"/>
</dbReference>
<sequence>MPLAPDELSRALGEPLAPHSLLCRSQAGDFQQAIRGTDQVVVACTQETRLFGELGRRTEGAIAPVRFVNIRETGGWSRDASQAMPKLAALLAAAHLPEPDPVATVTYRSAGRLLIIGPLDRAEQAAALLDDVLEVTLFADGHGHAGGTQARQYPVLAGRLDRLQGRLGAFELSWSQHNPIDLDLCTRCNACVAACPEGAIGLDYQVDLTRCTGHRSCTASCTVAGAIDFQRPPRQLTETFDLVLDLGATPQFRRHEPPQGYFTWPDNTPGTLLKLREMVGEFEKPKFFDYKQSLCAHSRNETVGCRACVDVCSAEAISSDKHHQRIVVDPHLCVGCGACTTACPSGALSYTYPRNPDQGLKLRTLLGTYAQAGGRHAVLLLHSQQAGQKLVEALGRAAQLKQAHGVPANVIPVSLWHTAGVGADLWLSAIAFGAAQVAVLLTGEEAPQYQEALRAQMDISQRILNGLGYTGQHLHLLHATEVGALDGALQEVASRRPTAPAEPARFAVAPEKRTTLSLALDHLVALAPEPLPEAIDLPGGAPGSGSPFGAVTVSADACTLCMSCVSACPANALKDNAQLPQLRFIEKNCVQCGLCEQTCPEDAIQLVPRLLLSERRKEAVVLHEAQPFHCVRCNKAFGTQKGVETMLQRLGGHAMFQGAALERLKMCGDCRVIDMYSSPNEVRITDL</sequence>
<proteinExistence type="predicted"/>
<keyword evidence="7" id="KW-1185">Reference proteome</keyword>
<feature type="domain" description="4Fe-4S ferredoxin-type" evidence="5">
    <location>
        <begin position="580"/>
        <end position="609"/>
    </location>
</feature>
<keyword evidence="3" id="KW-0408">Iron</keyword>
<protein>
    <submittedName>
        <fullName evidence="6">4Fe-4S ferredoxin</fullName>
    </submittedName>
</protein>
<dbReference type="GO" id="GO:0051539">
    <property type="term" value="F:4 iron, 4 sulfur cluster binding"/>
    <property type="evidence" value="ECO:0007669"/>
    <property type="project" value="UniProtKB-KW"/>
</dbReference>
<feature type="domain" description="4Fe-4S ferredoxin-type" evidence="5">
    <location>
        <begin position="549"/>
        <end position="578"/>
    </location>
</feature>
<evidence type="ECO:0000256" key="3">
    <source>
        <dbReference type="ARBA" id="ARBA00023004"/>
    </source>
</evidence>
<dbReference type="AlphaFoldDB" id="A0A261V124"/>
<reference evidence="6 7" key="1">
    <citation type="submission" date="2017-05" db="EMBL/GenBank/DDBJ databases">
        <title>Complete and WGS of Bordetella genogroups.</title>
        <authorList>
            <person name="Spilker T."/>
            <person name="LiPuma J."/>
        </authorList>
    </citation>
    <scope>NUCLEOTIDE SEQUENCE [LARGE SCALE GENOMIC DNA]</scope>
    <source>
        <strain evidence="6 7">AU9919</strain>
    </source>
</reference>
<evidence type="ECO:0000256" key="4">
    <source>
        <dbReference type="ARBA" id="ARBA00023014"/>
    </source>
</evidence>
<dbReference type="InterPro" id="IPR017900">
    <property type="entry name" value="4Fe4S_Fe_S_CS"/>
</dbReference>
<evidence type="ECO:0000313" key="6">
    <source>
        <dbReference type="EMBL" id="OZI67844.1"/>
    </source>
</evidence>
<dbReference type="Pfam" id="PF12838">
    <property type="entry name" value="Fer4_7"/>
    <property type="match status" value="1"/>
</dbReference>
<name>A0A261V124_9BORD</name>
<dbReference type="PANTHER" id="PTHR43687">
    <property type="entry name" value="ADENYLYLSULFATE REDUCTASE, BETA SUBUNIT"/>
    <property type="match status" value="1"/>
</dbReference>
<accession>A0A261V124</accession>
<dbReference type="InterPro" id="IPR050572">
    <property type="entry name" value="Fe-S_Ferredoxin"/>
</dbReference>
<feature type="domain" description="4Fe-4S ferredoxin-type" evidence="5">
    <location>
        <begin position="324"/>
        <end position="353"/>
    </location>
</feature>
<keyword evidence="1" id="KW-0004">4Fe-4S</keyword>
<dbReference type="GO" id="GO:0046872">
    <property type="term" value="F:metal ion binding"/>
    <property type="evidence" value="ECO:0007669"/>
    <property type="project" value="UniProtKB-KW"/>
</dbReference>
<gene>
    <name evidence="6" type="ORF">CAL20_02075</name>
</gene>
<keyword evidence="2" id="KW-0479">Metal-binding</keyword>
<dbReference type="Proteomes" id="UP000216885">
    <property type="component" value="Unassembled WGS sequence"/>
</dbReference>
<dbReference type="Pfam" id="PF13187">
    <property type="entry name" value="Fer4_9"/>
    <property type="match status" value="1"/>
</dbReference>
<dbReference type="PROSITE" id="PS51379">
    <property type="entry name" value="4FE4S_FER_2"/>
    <property type="match status" value="5"/>
</dbReference>
<keyword evidence="4" id="KW-0411">Iron-sulfur</keyword>
<dbReference type="Pfam" id="PF00037">
    <property type="entry name" value="Fer4"/>
    <property type="match status" value="1"/>
</dbReference>
<evidence type="ECO:0000259" key="5">
    <source>
        <dbReference type="PROSITE" id="PS51379"/>
    </source>
</evidence>
<dbReference type="PROSITE" id="PS00198">
    <property type="entry name" value="4FE4S_FER_1"/>
    <property type="match status" value="3"/>
</dbReference>
<dbReference type="SUPFAM" id="SSF54862">
    <property type="entry name" value="4Fe-4S ferredoxins"/>
    <property type="match status" value="1"/>
</dbReference>
<feature type="domain" description="4Fe-4S ferredoxin-type" evidence="5">
    <location>
        <begin position="293"/>
        <end position="322"/>
    </location>
</feature>
<dbReference type="InterPro" id="IPR017896">
    <property type="entry name" value="4Fe4S_Fe-S-bd"/>
</dbReference>
<organism evidence="6 7">
    <name type="scientific">Bordetella genomosp. 4</name>
    <dbReference type="NCBI Taxonomy" id="463044"/>
    <lineage>
        <taxon>Bacteria</taxon>
        <taxon>Pseudomonadati</taxon>
        <taxon>Pseudomonadota</taxon>
        <taxon>Betaproteobacteria</taxon>
        <taxon>Burkholderiales</taxon>
        <taxon>Alcaligenaceae</taxon>
        <taxon>Bordetella</taxon>
    </lineage>
</organism>
<dbReference type="PANTHER" id="PTHR43687:SF4">
    <property type="entry name" value="BLR5484 PROTEIN"/>
    <property type="match status" value="1"/>
</dbReference>
<dbReference type="Gene3D" id="3.30.70.20">
    <property type="match status" value="3"/>
</dbReference>
<comment type="caution">
    <text evidence="6">The sequence shown here is derived from an EMBL/GenBank/DDBJ whole genome shotgun (WGS) entry which is preliminary data.</text>
</comment>
<evidence type="ECO:0000256" key="2">
    <source>
        <dbReference type="ARBA" id="ARBA00022723"/>
    </source>
</evidence>
<evidence type="ECO:0000313" key="7">
    <source>
        <dbReference type="Proteomes" id="UP000216885"/>
    </source>
</evidence>
<feature type="domain" description="4Fe-4S ferredoxin-type" evidence="5">
    <location>
        <begin position="176"/>
        <end position="205"/>
    </location>
</feature>